<dbReference type="InterPro" id="IPR050155">
    <property type="entry name" value="HAD-like_hydrolase_sf"/>
</dbReference>
<dbReference type="SUPFAM" id="SSF56784">
    <property type="entry name" value="HAD-like"/>
    <property type="match status" value="1"/>
</dbReference>
<dbReference type="SFLD" id="SFLDS00003">
    <property type="entry name" value="Haloacid_Dehalogenase"/>
    <property type="match status" value="1"/>
</dbReference>
<organism evidence="1 2">
    <name type="scientific">Arcobacter porcinus</name>
    <dbReference type="NCBI Taxonomy" id="1935204"/>
    <lineage>
        <taxon>Bacteria</taxon>
        <taxon>Pseudomonadati</taxon>
        <taxon>Campylobacterota</taxon>
        <taxon>Epsilonproteobacteria</taxon>
        <taxon>Campylobacterales</taxon>
        <taxon>Arcobacteraceae</taxon>
        <taxon>Arcobacter</taxon>
    </lineage>
</organism>
<sequence length="210" mass="24114">MYKTVLFDLDGTLMDTSEGLVCSIDDTIDFFNLTPLSMEIKKSFIGPPVIKSFKKTYNLTDEKSIEISNYFREIYKNKYLLKAKVYDGIFELLDLLRENNKKIAIATYKRDDYAKMLLSHFKIDKYCDFIQGADFENRLTKSDIVKICIDELKSDTSNTVLIGDSISDFIGAKENNIDFIGVSYGFGIFDKNLKVINKNSVNELMECLVK</sequence>
<dbReference type="KEGG" id="apoc:APORC_1711"/>
<dbReference type="PANTHER" id="PTHR43434">
    <property type="entry name" value="PHOSPHOGLYCOLATE PHOSPHATASE"/>
    <property type="match status" value="1"/>
</dbReference>
<dbReference type="SFLD" id="SFLDG01129">
    <property type="entry name" value="C1.5:_HAD__Beta-PGM__Phosphata"/>
    <property type="match status" value="1"/>
</dbReference>
<reference evidence="1 2" key="1">
    <citation type="submission" date="2019-09" db="EMBL/GenBank/DDBJ databases">
        <title>Complete genome sequencing of four Arcobacter species reveals a diverse suite of mobile elements.</title>
        <authorList>
            <person name="Miller W.G."/>
            <person name="Yee E."/>
            <person name="Bono J.L."/>
        </authorList>
    </citation>
    <scope>NUCLEOTIDE SEQUENCE [LARGE SCALE GENOMIC DNA]</scope>
    <source>
        <strain evidence="1 2">CCUG 56899</strain>
    </source>
</reference>
<dbReference type="InterPro" id="IPR023214">
    <property type="entry name" value="HAD_sf"/>
</dbReference>
<dbReference type="InterPro" id="IPR041492">
    <property type="entry name" value="HAD_2"/>
</dbReference>
<dbReference type="PANTHER" id="PTHR43434:SF20">
    <property type="entry name" value="5'-NUCLEOTIDASE"/>
    <property type="match status" value="1"/>
</dbReference>
<dbReference type="EMBL" id="CP036246">
    <property type="protein sequence ID" value="QEP41277.1"/>
    <property type="molecule type" value="Genomic_DNA"/>
</dbReference>
<dbReference type="AlphaFoldDB" id="A0A5C2HEN3"/>
<dbReference type="RefSeq" id="WP_066386869.1">
    <property type="nucleotide sequence ID" value="NZ_CP036246.2"/>
</dbReference>
<dbReference type="Proteomes" id="UP000322644">
    <property type="component" value="Chromosome"/>
</dbReference>
<accession>A0A5C2HEN3</accession>
<dbReference type="Gene3D" id="1.10.150.240">
    <property type="entry name" value="Putative phosphatase, domain 2"/>
    <property type="match status" value="1"/>
</dbReference>
<dbReference type="Gene3D" id="3.40.50.1000">
    <property type="entry name" value="HAD superfamily/HAD-like"/>
    <property type="match status" value="1"/>
</dbReference>
<protein>
    <submittedName>
        <fullName evidence="1">HAD superfamily hydrolase, probable phosphatase</fullName>
    </submittedName>
</protein>
<dbReference type="InterPro" id="IPR036412">
    <property type="entry name" value="HAD-like_sf"/>
</dbReference>
<dbReference type="GO" id="GO:0005829">
    <property type="term" value="C:cytosol"/>
    <property type="evidence" value="ECO:0007669"/>
    <property type="project" value="TreeGrafter"/>
</dbReference>
<gene>
    <name evidence="1" type="ORF">APORC_1711</name>
</gene>
<dbReference type="InterPro" id="IPR023198">
    <property type="entry name" value="PGP-like_dom2"/>
</dbReference>
<evidence type="ECO:0000313" key="1">
    <source>
        <dbReference type="EMBL" id="QEP41277.1"/>
    </source>
</evidence>
<dbReference type="GO" id="GO:0004713">
    <property type="term" value="F:protein tyrosine kinase activity"/>
    <property type="evidence" value="ECO:0007669"/>
    <property type="project" value="TreeGrafter"/>
</dbReference>
<dbReference type="Pfam" id="PF13419">
    <property type="entry name" value="HAD_2"/>
    <property type="match status" value="1"/>
</dbReference>
<evidence type="ECO:0000313" key="2">
    <source>
        <dbReference type="Proteomes" id="UP000322644"/>
    </source>
</evidence>
<dbReference type="GO" id="GO:0016787">
    <property type="term" value="F:hydrolase activity"/>
    <property type="evidence" value="ECO:0007669"/>
    <property type="project" value="UniProtKB-KW"/>
</dbReference>
<proteinExistence type="predicted"/>
<name>A0A5C2HEN3_9BACT</name>
<keyword evidence="1" id="KW-0378">Hydrolase</keyword>
<reference evidence="1 2" key="2">
    <citation type="submission" date="2019-09" db="EMBL/GenBank/DDBJ databases">
        <title>Taxonomic note: a critical rebuttal of the proposed division of the genus Arcobacter into six genera, emended descriptions of Arcobacter anaerophilus and the genus Arcobacter, and an assessment of genus-level boundaries for Epsilonproteobacteria using in silico genomic comparator tools.</title>
        <authorList>
            <person name="On S.L.W."/>
            <person name="Miller W.G."/>
            <person name="Biggs P."/>
            <person name="Cornelius A."/>
            <person name="Vandamme P."/>
        </authorList>
    </citation>
    <scope>NUCLEOTIDE SEQUENCE [LARGE SCALE GENOMIC DNA]</scope>
    <source>
        <strain evidence="1 2">CCUG 56899</strain>
    </source>
</reference>